<keyword evidence="1" id="KW-0472">Membrane</keyword>
<dbReference type="PANTHER" id="PTHR14241:SF32">
    <property type="entry name" value="VWFA DOMAIN-CONTAINING PROTEIN-RELATED"/>
    <property type="match status" value="1"/>
</dbReference>
<accession>A0A8J5YBG9</accession>
<dbReference type="InterPro" id="IPR027417">
    <property type="entry name" value="P-loop_NTPase"/>
</dbReference>
<gene>
    <name evidence="2" type="ORF">CXB51_027522</name>
</gene>
<dbReference type="SUPFAM" id="SSF52540">
    <property type="entry name" value="P-loop containing nucleoside triphosphate hydrolases"/>
    <property type="match status" value="1"/>
</dbReference>
<dbReference type="AlphaFoldDB" id="A0A8J5YBG9"/>
<comment type="caution">
    <text evidence="2">The sequence shown here is derived from an EMBL/GenBank/DDBJ whole genome shotgun (WGS) entry which is preliminary data.</text>
</comment>
<proteinExistence type="predicted"/>
<protein>
    <submittedName>
        <fullName evidence="2">Uncharacterized protein</fullName>
    </submittedName>
</protein>
<feature type="transmembrane region" description="Helical" evidence="1">
    <location>
        <begin position="301"/>
        <end position="321"/>
    </location>
</feature>
<organism evidence="2 3">
    <name type="scientific">Gossypium anomalum</name>
    <dbReference type="NCBI Taxonomy" id="47600"/>
    <lineage>
        <taxon>Eukaryota</taxon>
        <taxon>Viridiplantae</taxon>
        <taxon>Streptophyta</taxon>
        <taxon>Embryophyta</taxon>
        <taxon>Tracheophyta</taxon>
        <taxon>Spermatophyta</taxon>
        <taxon>Magnoliopsida</taxon>
        <taxon>eudicotyledons</taxon>
        <taxon>Gunneridae</taxon>
        <taxon>Pentapetalae</taxon>
        <taxon>rosids</taxon>
        <taxon>malvids</taxon>
        <taxon>Malvales</taxon>
        <taxon>Malvaceae</taxon>
        <taxon>Malvoideae</taxon>
        <taxon>Gossypium</taxon>
    </lineage>
</organism>
<keyword evidence="3" id="KW-1185">Reference proteome</keyword>
<dbReference type="PANTHER" id="PTHR14241">
    <property type="entry name" value="INTERFERON-INDUCED PROTEIN 44"/>
    <property type="match status" value="1"/>
</dbReference>
<sequence>MGGETIIPPTFTSEEEYSVDQDFPLPSLSSLNPTLLRDYLRMKAEDGKNESDRLFLEEFDKMGPQSSSLDFEAYHKRRQKVYKEVLQSCDQLRVRSMSLNEAKYKVLSYFPGTWIENVGGKKLSDYDVPKTTSLLLIGPKGCGKSSLVNKISRVFEDDKFAPERAQISYNTSVGDGTYYLQGYMIPRGSASFCLYDSRGLADGTSENINVIQNWMNKGVRHGEPVIRKSDDSSLRRRMKFKPRELGWKFCRPQMVNFVIFVVDAVSVLKSIEGDGVEDLLCLQMINEVFKHPCLSFKGTEILLMVLFCKFNVSSCIFCISYSHSPIPCWYCLFVFLFCGSVDVTFFLSGDRFAECFFVCLDDKPVVVITHGDLLSIADRVRARVYLGELLGIPPAKQIFDIPENHDPVTELTIVDMLRYSLEHADRNLPYKNWVMENVRKVPLFSWLCVLAMLLGFASGMACMRYLHMRHPRKSELNIVWHTIRHIW</sequence>
<dbReference type="Gene3D" id="3.40.50.300">
    <property type="entry name" value="P-loop containing nucleotide triphosphate hydrolases"/>
    <property type="match status" value="1"/>
</dbReference>
<evidence type="ECO:0000313" key="3">
    <source>
        <dbReference type="Proteomes" id="UP000701853"/>
    </source>
</evidence>
<name>A0A8J5YBG9_9ROSI</name>
<dbReference type="OrthoDB" id="25620at2759"/>
<evidence type="ECO:0000313" key="2">
    <source>
        <dbReference type="EMBL" id="KAG8477867.1"/>
    </source>
</evidence>
<keyword evidence="1" id="KW-0812">Transmembrane</keyword>
<evidence type="ECO:0000256" key="1">
    <source>
        <dbReference type="SAM" id="Phobius"/>
    </source>
</evidence>
<keyword evidence="1" id="KW-1133">Transmembrane helix</keyword>
<dbReference type="Proteomes" id="UP000701853">
    <property type="component" value="Chromosome 11"/>
</dbReference>
<feature type="transmembrane region" description="Helical" evidence="1">
    <location>
        <begin position="328"/>
        <end position="347"/>
    </location>
</feature>
<dbReference type="EMBL" id="JAHUZN010000011">
    <property type="protein sequence ID" value="KAG8477867.1"/>
    <property type="molecule type" value="Genomic_DNA"/>
</dbReference>
<reference evidence="2 3" key="1">
    <citation type="journal article" date="2021" name="bioRxiv">
        <title>The Gossypium anomalum genome as a resource for cotton improvement and evolutionary analysis of hybrid incompatibility.</title>
        <authorList>
            <person name="Grover C.E."/>
            <person name="Yuan D."/>
            <person name="Arick M.A."/>
            <person name="Miller E.R."/>
            <person name="Hu G."/>
            <person name="Peterson D.G."/>
            <person name="Wendel J.F."/>
            <person name="Udall J.A."/>
        </authorList>
    </citation>
    <scope>NUCLEOTIDE SEQUENCE [LARGE SCALE GENOMIC DNA]</scope>
    <source>
        <strain evidence="2">JFW-Udall</strain>
        <tissue evidence="2">Leaf</tissue>
    </source>
</reference>
<feature type="transmembrane region" description="Helical" evidence="1">
    <location>
        <begin position="443"/>
        <end position="466"/>
    </location>
</feature>